<feature type="region of interest" description="Disordered" evidence="1">
    <location>
        <begin position="1041"/>
        <end position="1064"/>
    </location>
</feature>
<feature type="compositionally biased region" description="Polar residues" evidence="1">
    <location>
        <begin position="651"/>
        <end position="663"/>
    </location>
</feature>
<feature type="compositionally biased region" description="Polar residues" evidence="1">
    <location>
        <begin position="673"/>
        <end position="687"/>
    </location>
</feature>
<feature type="compositionally biased region" description="Basic and acidic residues" evidence="1">
    <location>
        <begin position="279"/>
        <end position="290"/>
    </location>
</feature>
<dbReference type="SUPFAM" id="SSF63748">
    <property type="entry name" value="Tudor/PWWP/MBT"/>
    <property type="match status" value="1"/>
</dbReference>
<dbReference type="GeneID" id="106670223"/>
<dbReference type="CDD" id="cd05162">
    <property type="entry name" value="PWWP"/>
    <property type="match status" value="1"/>
</dbReference>
<dbReference type="RefSeq" id="XP_014255828.1">
    <property type="nucleotide sequence ID" value="XM_014400342.2"/>
</dbReference>
<evidence type="ECO:0000256" key="1">
    <source>
        <dbReference type="SAM" id="MobiDB-lite"/>
    </source>
</evidence>
<protein>
    <recommendedName>
        <fullName evidence="2">C2H2-type domain-containing protein</fullName>
    </recommendedName>
</protein>
<dbReference type="InterPro" id="IPR013087">
    <property type="entry name" value="Znf_C2H2_type"/>
</dbReference>
<dbReference type="OMA" id="MCDQTEV"/>
<feature type="region of interest" description="Disordered" evidence="1">
    <location>
        <begin position="426"/>
        <end position="448"/>
    </location>
</feature>
<dbReference type="EnsemblMetazoa" id="XM_014400342.2">
    <property type="protein sequence ID" value="XP_014255828.1"/>
    <property type="gene ID" value="LOC106670223"/>
</dbReference>
<sequence>MCDQTEVTYLPDQVVWVKLASVWWPAQVVDQDKLDEDVTAGLKKKPLVVVKFFNEDYYEYVKSLNQIYHYNCRKKEEFIKKGLDMCRSSGTRDVPSSMKKFPEDIAMAETLTGGDPNIIYDPCFLPEQSVSVEEQLGFKKTPKPKKSERFLEVNKSTHLKTLGFLGDASDSPYTNKNHESYIRIQRTPFQYNYLYKCGNCTYTCNNKFLVEVHTRVHSTHDTNGVPLRFTKNGDRIPWSSTPKYKQNKIFKRKYISSSVKRKNQSEDTGEKKRHKKNRVKTDSKQNNDEIRENLLKDWMDDSGEETGNVDESMLDDSLVQETDKTNGDLEETTAPNTDTSNIGDTSKCDEKSKVIEKSQEKSCFDFDDIDESINLNSSMKFGQKLPRVISAEKPKKQEIPIFDECADDKQDHDVLSKEFTELLDDTQVPQLPDIPSTLFSSSSKSPKKHFLDETLDETKKDTILSPKTNSKTSVNRKKVKSTTLTDENNEQHREQNSAGKDDTLDNDNSLDSTLPRSTFDFNLSDTALDKETANEKPQKSLNLDSPPLKKRRSSEQKLFLTETEKAKDNTMTKDWISSPFKKRKQVENEKSFDSSLVAETEQKLTKGKEEEEMKTFLIDEASLKDDKTVGCKFPDLQTDDFLDKSKDPIETSLSVNSNEITQPENDESEKNMTDSQKPNESTANDSPLNIEVNKEELINSEVDEANNISQHENKTDKAVSLVDPSEMELDINSMPIVLGDDLIPDLKSSNFLDPPTSNENAETSSVKKIKIQLKKASDTKLPGDLSYINGKQVITIPGKQKKLQTKDTLLNKRTVSSTVTSSVQSITVPSQIVVKSQKTAGSLIKIGDQDVNTSQKILLLPTDSTSNGQTVTLSAESEKILKTGGSLQLGTRVISTKGLLTQQGTAKTITLSGNKGSYIVKKANILSNRTVKTATSPPLSKSQNILASTASTSKQVPTLKNIIVAPTSKTVVTNPNVKLVTGQPKFVQIQRPTGGTTAQLKVASKGSQIVYIQSPHSLVSKGQTLVKQTLTTGPIKTKQLFKPRQASPNILQKSPRKTLQHQPQKVVKPVQQQQSEMLSIPVVQNLQSESNEQMKMVYLTVDGTYQPIDNSSLIPVEGGGNNIFLETNSGDVDKLFLSIDGNGQLINITNPSVSTTSQTPPGQDILAKALANTQVLQNETSDSLDCTNVFSPQYPPPLTLSHNVLETSFTINQPIMTPQEVPSSVTPKMAGLAASIVTGDKKVNLPPSMPLLSDDLEGQTVYITDNPSSSQQFTIQVLNENENVVSGTSTTGQLSHVIYTTSEQLPSIDTLQKKAEPHNFDSECKSNFRVLDSSDVEAKDDDNLPNVQEHQLVVEQVDSLNEPYLSAPDKKEV</sequence>
<evidence type="ECO:0000313" key="4">
    <source>
        <dbReference type="Proteomes" id="UP000494040"/>
    </source>
</evidence>
<dbReference type="Pfam" id="PF00855">
    <property type="entry name" value="PWWP"/>
    <property type="match status" value="1"/>
</dbReference>
<feature type="compositionally biased region" description="Polar residues" evidence="1">
    <location>
        <begin position="333"/>
        <end position="344"/>
    </location>
</feature>
<feature type="compositionally biased region" description="Basic and acidic residues" evidence="1">
    <location>
        <begin position="527"/>
        <end position="538"/>
    </location>
</feature>
<dbReference type="OrthoDB" id="6381815at2759"/>
<feature type="compositionally biased region" description="Basic and acidic residues" evidence="1">
    <location>
        <begin position="489"/>
        <end position="503"/>
    </location>
</feature>
<accession>A0A8I6S2B0</accession>
<keyword evidence="4" id="KW-1185">Reference proteome</keyword>
<feature type="region of interest" description="Disordered" evidence="1">
    <location>
        <begin position="1354"/>
        <end position="1373"/>
    </location>
</feature>
<proteinExistence type="predicted"/>
<dbReference type="InterPro" id="IPR000313">
    <property type="entry name" value="PWWP_dom"/>
</dbReference>
<feature type="region of interest" description="Disordered" evidence="1">
    <location>
        <begin position="255"/>
        <end position="290"/>
    </location>
</feature>
<dbReference type="KEGG" id="clec:106670223"/>
<feature type="compositionally biased region" description="Polar residues" evidence="1">
    <location>
        <begin position="515"/>
        <end position="525"/>
    </location>
</feature>
<dbReference type="PROSITE" id="PS00028">
    <property type="entry name" value="ZINC_FINGER_C2H2_1"/>
    <property type="match status" value="1"/>
</dbReference>
<feature type="region of interest" description="Disordered" evidence="1">
    <location>
        <begin position="324"/>
        <end position="347"/>
    </location>
</feature>
<evidence type="ECO:0000313" key="3">
    <source>
        <dbReference type="EnsemblMetazoa" id="XP_014255828.1"/>
    </source>
</evidence>
<dbReference type="Gene3D" id="2.30.30.140">
    <property type="match status" value="1"/>
</dbReference>
<reference evidence="3" key="1">
    <citation type="submission" date="2022-01" db="UniProtKB">
        <authorList>
            <consortium name="EnsemblMetazoa"/>
        </authorList>
    </citation>
    <scope>IDENTIFICATION</scope>
</reference>
<dbReference type="Proteomes" id="UP000494040">
    <property type="component" value="Unassembled WGS sequence"/>
</dbReference>
<name>A0A8I6S2B0_CIMLE</name>
<feature type="domain" description="C2H2-type" evidence="2">
    <location>
        <begin position="197"/>
        <end position="217"/>
    </location>
</feature>
<organism evidence="3 4">
    <name type="scientific">Cimex lectularius</name>
    <name type="common">Bed bug</name>
    <name type="synonym">Acanthia lectularia</name>
    <dbReference type="NCBI Taxonomy" id="79782"/>
    <lineage>
        <taxon>Eukaryota</taxon>
        <taxon>Metazoa</taxon>
        <taxon>Ecdysozoa</taxon>
        <taxon>Arthropoda</taxon>
        <taxon>Hexapoda</taxon>
        <taxon>Insecta</taxon>
        <taxon>Pterygota</taxon>
        <taxon>Neoptera</taxon>
        <taxon>Paraneoptera</taxon>
        <taxon>Hemiptera</taxon>
        <taxon>Heteroptera</taxon>
        <taxon>Panheteroptera</taxon>
        <taxon>Cimicomorpha</taxon>
        <taxon>Cimicidae</taxon>
        <taxon>Cimex</taxon>
    </lineage>
</organism>
<feature type="region of interest" description="Disordered" evidence="1">
    <location>
        <begin position="461"/>
        <end position="556"/>
    </location>
</feature>
<feature type="region of interest" description="Disordered" evidence="1">
    <location>
        <begin position="634"/>
        <end position="690"/>
    </location>
</feature>
<evidence type="ECO:0000259" key="2">
    <source>
        <dbReference type="PROSITE" id="PS00028"/>
    </source>
</evidence>